<comment type="caution">
    <text evidence="2">The sequence shown here is derived from an EMBL/GenBank/DDBJ whole genome shotgun (WGS) entry which is preliminary data.</text>
</comment>
<name>A0ABQ9ETC1_TEGGR</name>
<keyword evidence="3" id="KW-1185">Reference proteome</keyword>
<organism evidence="2 3">
    <name type="scientific">Tegillarca granosa</name>
    <name type="common">Malaysian cockle</name>
    <name type="synonym">Anadara granosa</name>
    <dbReference type="NCBI Taxonomy" id="220873"/>
    <lineage>
        <taxon>Eukaryota</taxon>
        <taxon>Metazoa</taxon>
        <taxon>Spiralia</taxon>
        <taxon>Lophotrochozoa</taxon>
        <taxon>Mollusca</taxon>
        <taxon>Bivalvia</taxon>
        <taxon>Autobranchia</taxon>
        <taxon>Pteriomorphia</taxon>
        <taxon>Arcoida</taxon>
        <taxon>Arcoidea</taxon>
        <taxon>Arcidae</taxon>
        <taxon>Tegillarca</taxon>
    </lineage>
</organism>
<dbReference type="Proteomes" id="UP001217089">
    <property type="component" value="Unassembled WGS sequence"/>
</dbReference>
<protein>
    <submittedName>
        <fullName evidence="2">Uncharacterized protein</fullName>
    </submittedName>
</protein>
<feature type="region of interest" description="Disordered" evidence="1">
    <location>
        <begin position="44"/>
        <end position="64"/>
    </location>
</feature>
<evidence type="ECO:0000256" key="1">
    <source>
        <dbReference type="SAM" id="MobiDB-lite"/>
    </source>
</evidence>
<evidence type="ECO:0000313" key="3">
    <source>
        <dbReference type="Proteomes" id="UP001217089"/>
    </source>
</evidence>
<sequence length="149" mass="16926">MQWSKKQITNQNELRKLQLSPEHVCTKNGISNQNACPCHCGSKTNEKSNNRTETNTKTANQNTDNKCSEKTVNVASEDVFNNDYFYDEDFTVQFDTNLRESSPGLNCTCIDPALMLDFPHMLTGSYLSFNNIKGSTMLETKYDRYILSG</sequence>
<feature type="compositionally biased region" description="Polar residues" evidence="1">
    <location>
        <begin position="51"/>
        <end position="64"/>
    </location>
</feature>
<accession>A0ABQ9ETC1</accession>
<gene>
    <name evidence="2" type="ORF">KUTeg_014812</name>
</gene>
<reference evidence="2 3" key="1">
    <citation type="submission" date="2022-12" db="EMBL/GenBank/DDBJ databases">
        <title>Chromosome-level genome of Tegillarca granosa.</title>
        <authorList>
            <person name="Kim J."/>
        </authorList>
    </citation>
    <scope>NUCLEOTIDE SEQUENCE [LARGE SCALE GENOMIC DNA]</scope>
    <source>
        <strain evidence="2">Teg-2019</strain>
        <tissue evidence="2">Adductor muscle</tissue>
    </source>
</reference>
<dbReference type="EMBL" id="JARBDR010000773">
    <property type="protein sequence ID" value="KAJ8307621.1"/>
    <property type="molecule type" value="Genomic_DNA"/>
</dbReference>
<evidence type="ECO:0000313" key="2">
    <source>
        <dbReference type="EMBL" id="KAJ8307621.1"/>
    </source>
</evidence>
<proteinExistence type="predicted"/>